<feature type="domain" description="CHAT" evidence="1">
    <location>
        <begin position="613"/>
        <end position="855"/>
    </location>
</feature>
<reference evidence="2" key="1">
    <citation type="submission" date="2021-01" db="EMBL/GenBank/DDBJ databases">
        <title>Whole genome shotgun sequence of Actinoplanes rishiriensis NBRC 108556.</title>
        <authorList>
            <person name="Komaki H."/>
            <person name="Tamura T."/>
        </authorList>
    </citation>
    <scope>NUCLEOTIDE SEQUENCE</scope>
    <source>
        <strain evidence="2">NBRC 108556</strain>
    </source>
</reference>
<evidence type="ECO:0000313" key="3">
    <source>
        <dbReference type="Proteomes" id="UP000636960"/>
    </source>
</evidence>
<dbReference type="RefSeq" id="WP_203788822.1">
    <property type="nucleotide sequence ID" value="NZ_BOMV01000089.1"/>
</dbReference>
<evidence type="ECO:0000313" key="2">
    <source>
        <dbReference type="EMBL" id="GIF00735.1"/>
    </source>
</evidence>
<proteinExistence type="predicted"/>
<dbReference type="Gene3D" id="1.25.40.10">
    <property type="entry name" value="Tetratricopeptide repeat domain"/>
    <property type="match status" value="1"/>
</dbReference>
<dbReference type="EMBL" id="BOMV01000089">
    <property type="protein sequence ID" value="GIF00735.1"/>
    <property type="molecule type" value="Genomic_DNA"/>
</dbReference>
<sequence length="857" mass="91313">MADPKRFRPVAAALVRRVRRGGPSEALVLAIRALAWAERARLADGEAKRLLDEAVRLARRHGLDQALADVLMSRAAVNQELGRLGAAHRDLDVAADTVAPDRLAELTFQRAVLDQNVGRSAAAAAAYRNLLARRCVPQRIRAIAANNLAIIEVLRGRHTEGMRRLHEAANHAGEVGPALVAMVAETRAWATVQAGRLAEGLRLFEESARAFQAAGLPLGEQYVEYADALIDLRLVPEAAEAARLAAAVFRQNEVPLMGAEAELRVAQLAMLTGDLDEAQRTAAAAVHSFARQGRAAWKARAALVDLEIRTMAHPPSVADLRHARRVCRALEAAGISATTVHAHLLAGRVAASVGRTAVAVSLFRRAADLARGSPILIRLRGRLAAALAARLLGRADEVLAHCRTGLDDLSRHRIALPSAELRALASGHGTELGQLGLEVTMNRGGARQVLAWMERTRAAALLPVEPSDLGHLQDQLDELRAVHAELGGLGQHGGHTGEVLGTLLTRQVAIEGRIRRATWRSSFAADRAHVTAVPARLRDSLGGRVLVEYGMLGDELVAVAVESRRSRVVRLGPVGAVLDQTRALFFALRRLTQPRSESSWHAARLSADLRLDRLRAMLLAPLCLPGDAELVVVPAGDLHSTPWSALHDAPVSLAPSARLWARSLEATTGTARNHSTVLVAGPDLPGATAEIARLRRLYPQAVALTPPASTAGAVLRLLDGADLAHLACHGQLRADNPLFSSLSLSDGPLTLQELETRAVAPHRLVLASCESGADVSYAGDEVLGFVSAVLARGTAGVVASVTAVPDVAAADLMVLLHERLRAGRTLARALFEARQGLDRQNPAAYVNWCTFTAYGAA</sequence>
<evidence type="ECO:0000259" key="1">
    <source>
        <dbReference type="Pfam" id="PF12770"/>
    </source>
</evidence>
<gene>
    <name evidence="2" type="ORF">Ari01nite_81990</name>
</gene>
<organism evidence="2 3">
    <name type="scientific">Paractinoplanes rishiriensis</name>
    <dbReference type="NCBI Taxonomy" id="1050105"/>
    <lineage>
        <taxon>Bacteria</taxon>
        <taxon>Bacillati</taxon>
        <taxon>Actinomycetota</taxon>
        <taxon>Actinomycetes</taxon>
        <taxon>Micromonosporales</taxon>
        <taxon>Micromonosporaceae</taxon>
        <taxon>Paractinoplanes</taxon>
    </lineage>
</organism>
<dbReference type="SUPFAM" id="SSF48452">
    <property type="entry name" value="TPR-like"/>
    <property type="match status" value="2"/>
</dbReference>
<keyword evidence="3" id="KW-1185">Reference proteome</keyword>
<dbReference type="AlphaFoldDB" id="A0A919MZ40"/>
<name>A0A919MZ40_9ACTN</name>
<dbReference type="InterPro" id="IPR024983">
    <property type="entry name" value="CHAT_dom"/>
</dbReference>
<accession>A0A919MZ40</accession>
<dbReference type="InterPro" id="IPR011990">
    <property type="entry name" value="TPR-like_helical_dom_sf"/>
</dbReference>
<protein>
    <submittedName>
        <fullName evidence="2">CHAT domain-containing protein</fullName>
    </submittedName>
</protein>
<dbReference type="Pfam" id="PF12770">
    <property type="entry name" value="CHAT"/>
    <property type="match status" value="1"/>
</dbReference>
<dbReference type="Proteomes" id="UP000636960">
    <property type="component" value="Unassembled WGS sequence"/>
</dbReference>
<comment type="caution">
    <text evidence="2">The sequence shown here is derived from an EMBL/GenBank/DDBJ whole genome shotgun (WGS) entry which is preliminary data.</text>
</comment>